<organism evidence="1 2">
    <name type="scientific">Amycolatopsis thermophila</name>
    <dbReference type="NCBI Taxonomy" id="206084"/>
    <lineage>
        <taxon>Bacteria</taxon>
        <taxon>Bacillati</taxon>
        <taxon>Actinomycetota</taxon>
        <taxon>Actinomycetes</taxon>
        <taxon>Pseudonocardiales</taxon>
        <taxon>Pseudonocardiaceae</taxon>
        <taxon>Amycolatopsis</taxon>
    </lineage>
</organism>
<keyword evidence="2" id="KW-1185">Reference proteome</keyword>
<name>A0ABU0EXV5_9PSEU</name>
<dbReference type="Gene3D" id="1.10.10.10">
    <property type="entry name" value="Winged helix-like DNA-binding domain superfamily/Winged helix DNA-binding domain"/>
    <property type="match status" value="1"/>
</dbReference>
<evidence type="ECO:0000313" key="1">
    <source>
        <dbReference type="EMBL" id="MDQ0380098.1"/>
    </source>
</evidence>
<dbReference type="SUPFAM" id="SSF46785">
    <property type="entry name" value="Winged helix' DNA-binding domain"/>
    <property type="match status" value="1"/>
</dbReference>
<dbReference type="InterPro" id="IPR036390">
    <property type="entry name" value="WH_DNA-bd_sf"/>
</dbReference>
<gene>
    <name evidence="1" type="ORF">FB470_004092</name>
</gene>
<dbReference type="InterPro" id="IPR036388">
    <property type="entry name" value="WH-like_DNA-bd_sf"/>
</dbReference>
<comment type="caution">
    <text evidence="1">The sequence shown here is derived from an EMBL/GenBank/DDBJ whole genome shotgun (WGS) entry which is preliminary data.</text>
</comment>
<evidence type="ECO:0008006" key="3">
    <source>
        <dbReference type="Google" id="ProtNLM"/>
    </source>
</evidence>
<reference evidence="1 2" key="1">
    <citation type="submission" date="2023-07" db="EMBL/GenBank/DDBJ databases">
        <title>Sequencing the genomes of 1000 actinobacteria strains.</title>
        <authorList>
            <person name="Klenk H.-P."/>
        </authorList>
    </citation>
    <scope>NUCLEOTIDE SEQUENCE [LARGE SCALE GENOMIC DNA]</scope>
    <source>
        <strain evidence="1 2">DSM 45805</strain>
    </source>
</reference>
<protein>
    <recommendedName>
        <fullName evidence="3">MarR family transcriptional regulator</fullName>
    </recommendedName>
</protein>
<proteinExistence type="predicted"/>
<dbReference type="EMBL" id="JAUSUT010000001">
    <property type="protein sequence ID" value="MDQ0380098.1"/>
    <property type="molecule type" value="Genomic_DNA"/>
</dbReference>
<accession>A0ABU0EXV5</accession>
<evidence type="ECO:0000313" key="2">
    <source>
        <dbReference type="Proteomes" id="UP001229651"/>
    </source>
</evidence>
<sequence>MAGVERGHAGGRTKVVYRTEISGPAADATAWWMNTHGGPTRSPWPPPGGTDVEVASQVLRQLEDKDLIRREVDRAGTRAERLRTTERGADGPPRQGRLEAVDAAFFQEVPGTGALVAMLRTLADPGAG</sequence>
<dbReference type="RefSeq" id="WP_306993835.1">
    <property type="nucleotide sequence ID" value="NZ_JAUSUT010000001.1"/>
</dbReference>
<dbReference type="Proteomes" id="UP001229651">
    <property type="component" value="Unassembled WGS sequence"/>
</dbReference>